<reference evidence="1 2" key="1">
    <citation type="submission" date="2024-02" db="EMBL/GenBank/DDBJ databases">
        <title>FIRST GENOME SEQUENCES OF Leishmania (Viannia) shawi, Leishmania (Viannia) lindenbergi AND Leishmania (Viannia) utingensis.</title>
        <authorList>
            <person name="Resadore F."/>
            <person name="Custodio M.G.F."/>
            <person name="Boite M.C."/>
            <person name="Cupolillo E."/>
            <person name="Ferreira G.E.M."/>
        </authorList>
    </citation>
    <scope>NUCLEOTIDE SEQUENCE [LARGE SCALE GENOMIC DNA]</scope>
    <source>
        <strain evidence="1 2">MHOM/BR/1966/M15733</strain>
    </source>
</reference>
<organism evidence="1 2">
    <name type="scientific">Leishmania lindenbergi</name>
    <dbReference type="NCBI Taxonomy" id="651832"/>
    <lineage>
        <taxon>Eukaryota</taxon>
        <taxon>Discoba</taxon>
        <taxon>Euglenozoa</taxon>
        <taxon>Kinetoplastea</taxon>
        <taxon>Metakinetoplastina</taxon>
        <taxon>Trypanosomatida</taxon>
        <taxon>Trypanosomatidae</taxon>
        <taxon>Leishmaniinae</taxon>
        <taxon>Leishmania</taxon>
    </lineage>
</organism>
<accession>A0AAW3A0D4</accession>
<name>A0AAW3A0D4_9TRYP</name>
<evidence type="ECO:0000313" key="2">
    <source>
        <dbReference type="Proteomes" id="UP001500131"/>
    </source>
</evidence>
<comment type="caution">
    <text evidence="1">The sequence shown here is derived from an EMBL/GenBank/DDBJ whole genome shotgun (WGS) entry which is preliminary data.</text>
</comment>
<keyword evidence="2" id="KW-1185">Reference proteome</keyword>
<gene>
    <name evidence="1" type="ORF">Q4I31_007096</name>
</gene>
<dbReference type="Proteomes" id="UP001500131">
    <property type="component" value="Unassembled WGS sequence"/>
</dbReference>
<protein>
    <submittedName>
        <fullName evidence="1">Uncharacterized protein</fullName>
    </submittedName>
</protein>
<dbReference type="EMBL" id="JBAMZK010000035">
    <property type="protein sequence ID" value="KAL0495849.1"/>
    <property type="molecule type" value="Genomic_DNA"/>
</dbReference>
<dbReference type="AlphaFoldDB" id="A0AAW3A0D4"/>
<sequence length="174" mass="18245">MSLARSNCGFCQYFHAHHDAVRCPCSACWSHLHSGDSANAAGRIALSKSVNVAPALSRVATSFRGDSTVAVASAAGVEAAPVGSEGPCPHNAEPYHHCRSCVLPPYFARQQAHWDGHAVVCAPSVHLDAGCGCAATRRCRRGASCAKVPMLPLPQYAAHEVPIMGPLASLYIKS</sequence>
<proteinExistence type="predicted"/>
<evidence type="ECO:0000313" key="1">
    <source>
        <dbReference type="EMBL" id="KAL0495849.1"/>
    </source>
</evidence>